<protein>
    <submittedName>
        <fullName evidence="1">Uncharacterized protein</fullName>
    </submittedName>
</protein>
<dbReference type="EMBL" id="GBXM01103542">
    <property type="protein sequence ID" value="JAH05035.1"/>
    <property type="molecule type" value="Transcribed_RNA"/>
</dbReference>
<reference evidence="1" key="1">
    <citation type="submission" date="2014-11" db="EMBL/GenBank/DDBJ databases">
        <authorList>
            <person name="Amaro Gonzalez C."/>
        </authorList>
    </citation>
    <scope>NUCLEOTIDE SEQUENCE</scope>
</reference>
<name>A0A0E9PLR2_ANGAN</name>
<proteinExistence type="predicted"/>
<reference evidence="1" key="2">
    <citation type="journal article" date="2015" name="Fish Shellfish Immunol.">
        <title>Early steps in the European eel (Anguilla anguilla)-Vibrio vulnificus interaction in the gills: Role of the RtxA13 toxin.</title>
        <authorList>
            <person name="Callol A."/>
            <person name="Pajuelo D."/>
            <person name="Ebbesson L."/>
            <person name="Teles M."/>
            <person name="MacKenzie S."/>
            <person name="Amaro C."/>
        </authorList>
    </citation>
    <scope>NUCLEOTIDE SEQUENCE</scope>
</reference>
<accession>A0A0E9PLR2</accession>
<organism evidence="1">
    <name type="scientific">Anguilla anguilla</name>
    <name type="common">European freshwater eel</name>
    <name type="synonym">Muraena anguilla</name>
    <dbReference type="NCBI Taxonomy" id="7936"/>
    <lineage>
        <taxon>Eukaryota</taxon>
        <taxon>Metazoa</taxon>
        <taxon>Chordata</taxon>
        <taxon>Craniata</taxon>
        <taxon>Vertebrata</taxon>
        <taxon>Euteleostomi</taxon>
        <taxon>Actinopterygii</taxon>
        <taxon>Neopterygii</taxon>
        <taxon>Teleostei</taxon>
        <taxon>Anguilliformes</taxon>
        <taxon>Anguillidae</taxon>
        <taxon>Anguilla</taxon>
    </lineage>
</organism>
<dbReference type="AlphaFoldDB" id="A0A0E9PLR2"/>
<sequence>MRASAIFSASFASFVAGLFVCTDDHLALL</sequence>
<evidence type="ECO:0000313" key="1">
    <source>
        <dbReference type="EMBL" id="JAH05035.1"/>
    </source>
</evidence>